<dbReference type="SUPFAM" id="SSF47323">
    <property type="entry name" value="Anticodon-binding domain of a subclass of class I aminoacyl-tRNA synthetases"/>
    <property type="match status" value="1"/>
</dbReference>
<keyword evidence="4 9" id="KW-0547">Nucleotide-binding</keyword>
<keyword evidence="6 9" id="KW-0648">Protein biosynthesis</keyword>
<evidence type="ECO:0000256" key="4">
    <source>
        <dbReference type="ARBA" id="ARBA00022741"/>
    </source>
</evidence>
<evidence type="ECO:0000256" key="3">
    <source>
        <dbReference type="ARBA" id="ARBA00022598"/>
    </source>
</evidence>
<comment type="catalytic activity">
    <reaction evidence="8 9">
        <text>tRNA(Val) + L-valine + ATP = L-valyl-tRNA(Val) + AMP + diphosphate</text>
        <dbReference type="Rhea" id="RHEA:10704"/>
        <dbReference type="Rhea" id="RHEA-COMP:9672"/>
        <dbReference type="Rhea" id="RHEA-COMP:9708"/>
        <dbReference type="ChEBI" id="CHEBI:30616"/>
        <dbReference type="ChEBI" id="CHEBI:33019"/>
        <dbReference type="ChEBI" id="CHEBI:57762"/>
        <dbReference type="ChEBI" id="CHEBI:78442"/>
        <dbReference type="ChEBI" id="CHEBI:78537"/>
        <dbReference type="ChEBI" id="CHEBI:456215"/>
        <dbReference type="EC" id="6.1.1.9"/>
    </reaction>
</comment>
<dbReference type="GO" id="GO:0002161">
    <property type="term" value="F:aminoacyl-tRNA deacylase activity"/>
    <property type="evidence" value="ECO:0007669"/>
    <property type="project" value="InterPro"/>
</dbReference>
<feature type="binding site" evidence="9">
    <location>
        <position position="545"/>
    </location>
    <ligand>
        <name>ATP</name>
        <dbReference type="ChEBI" id="CHEBI:30616"/>
    </ligand>
</feature>
<gene>
    <name evidence="9 12" type="primary">valS</name>
    <name evidence="12" type="ORF">APHMUC_1028</name>
</gene>
<evidence type="ECO:0000256" key="5">
    <source>
        <dbReference type="ARBA" id="ARBA00022840"/>
    </source>
</evidence>
<dbReference type="InterPro" id="IPR001412">
    <property type="entry name" value="aa-tRNA-synth_I_CS"/>
</dbReference>
<dbReference type="NCBIfam" id="TIGR00422">
    <property type="entry name" value="valS"/>
    <property type="match status" value="1"/>
</dbReference>
<comment type="subcellular location">
    <subcellularLocation>
        <location evidence="1 9">Cytoplasm</location>
    </subcellularLocation>
</comment>
<feature type="domain" description="Aminoacyl-tRNA synthetase class Ia" evidence="10">
    <location>
        <begin position="21"/>
        <end position="578"/>
    </location>
</feature>
<evidence type="ECO:0000256" key="6">
    <source>
        <dbReference type="ARBA" id="ARBA00022917"/>
    </source>
</evidence>
<dbReference type="Pfam" id="PF00133">
    <property type="entry name" value="tRNA-synt_1"/>
    <property type="match status" value="1"/>
</dbReference>
<dbReference type="CDD" id="cd07962">
    <property type="entry name" value="Anticodon_Ia_Val"/>
    <property type="match status" value="1"/>
</dbReference>
<evidence type="ECO:0000256" key="2">
    <source>
        <dbReference type="ARBA" id="ARBA00022490"/>
    </source>
</evidence>
<comment type="caution">
    <text evidence="12">The sequence shown here is derived from an EMBL/GenBank/DDBJ whole genome shotgun (WGS) entry which is preliminary data.</text>
</comment>
<dbReference type="PRINTS" id="PR00986">
    <property type="entry name" value="TRNASYNTHVAL"/>
</dbReference>
<name>A0A0F3N7L5_ANAPH</name>
<evidence type="ECO:0000259" key="11">
    <source>
        <dbReference type="Pfam" id="PF08264"/>
    </source>
</evidence>
<dbReference type="Gene3D" id="1.10.730.10">
    <property type="entry name" value="Isoleucyl-tRNA Synthetase, Domain 1"/>
    <property type="match status" value="1"/>
</dbReference>
<dbReference type="FunFam" id="3.40.50.620:FF:000192">
    <property type="entry name" value="Valine--tRNA ligase"/>
    <property type="match status" value="1"/>
</dbReference>
<feature type="short sequence motif" description="'KMSKS' region" evidence="9">
    <location>
        <begin position="542"/>
        <end position="546"/>
    </location>
</feature>
<evidence type="ECO:0000256" key="7">
    <source>
        <dbReference type="ARBA" id="ARBA00023146"/>
    </source>
</evidence>
<organism evidence="12 13">
    <name type="scientific">Anaplasma phagocytophilum str. ApMUC09</name>
    <dbReference type="NCBI Taxonomy" id="1359152"/>
    <lineage>
        <taxon>Bacteria</taxon>
        <taxon>Pseudomonadati</taxon>
        <taxon>Pseudomonadota</taxon>
        <taxon>Alphaproteobacteria</taxon>
        <taxon>Rickettsiales</taxon>
        <taxon>Anaplasmataceae</taxon>
        <taxon>Anaplasma</taxon>
        <taxon>phagocytophilum group</taxon>
    </lineage>
</organism>
<dbReference type="SUPFAM" id="SSF50677">
    <property type="entry name" value="ValRS/IleRS/LeuRS editing domain"/>
    <property type="match status" value="1"/>
</dbReference>
<dbReference type="InterPro" id="IPR002300">
    <property type="entry name" value="aa-tRNA-synth_Ia"/>
</dbReference>
<dbReference type="NCBIfam" id="NF009687">
    <property type="entry name" value="PRK13208.1"/>
    <property type="match status" value="1"/>
</dbReference>
<comment type="subunit">
    <text evidence="9">Monomer.</text>
</comment>
<evidence type="ECO:0000256" key="1">
    <source>
        <dbReference type="ARBA" id="ARBA00004496"/>
    </source>
</evidence>
<dbReference type="InterPro" id="IPR033705">
    <property type="entry name" value="Anticodon_Ia_Val"/>
</dbReference>
<dbReference type="GO" id="GO:0004832">
    <property type="term" value="F:valine-tRNA ligase activity"/>
    <property type="evidence" value="ECO:0007669"/>
    <property type="project" value="UniProtKB-UniRule"/>
</dbReference>
<dbReference type="InterPro" id="IPR022874">
    <property type="entry name" value="Valine-tRNA_ligase_type_2"/>
</dbReference>
<accession>A0A0F3N7L5</accession>
<dbReference type="AlphaFoldDB" id="A0A0F3N7L5"/>
<dbReference type="InterPro" id="IPR013155">
    <property type="entry name" value="M/V/L/I-tRNA-synth_anticd-bd"/>
</dbReference>
<evidence type="ECO:0000256" key="9">
    <source>
        <dbReference type="HAMAP-Rule" id="MF_02005"/>
    </source>
</evidence>
<dbReference type="PROSITE" id="PS00178">
    <property type="entry name" value="AA_TRNA_LIGASE_I"/>
    <property type="match status" value="1"/>
</dbReference>
<evidence type="ECO:0000313" key="12">
    <source>
        <dbReference type="EMBL" id="KJV64048.1"/>
    </source>
</evidence>
<dbReference type="GO" id="GO:0005829">
    <property type="term" value="C:cytosol"/>
    <property type="evidence" value="ECO:0007669"/>
    <property type="project" value="TreeGrafter"/>
</dbReference>
<comment type="function">
    <text evidence="9">Catalyzes the attachment of valine to tRNA(Val). As ValRS can inadvertently accommodate and process structurally similar amino acids such as threonine, to avoid such errors, it has a 'posttransfer' editing activity that hydrolyzes mischarged Thr-tRNA(Val) in a tRNA-dependent manner.</text>
</comment>
<dbReference type="HAMAP" id="MF_02005">
    <property type="entry name" value="Val_tRNA_synth_type2"/>
    <property type="match status" value="1"/>
</dbReference>
<evidence type="ECO:0000313" key="13">
    <source>
        <dbReference type="Proteomes" id="UP000033441"/>
    </source>
</evidence>
<comment type="domain">
    <text evidence="9">ValRS has two distinct active sites: one for aminoacylation and one for editing. The misactivated threonine is translocated from the active site to the editing site.</text>
</comment>
<keyword evidence="3 9" id="KW-0436">Ligase</keyword>
<dbReference type="GO" id="GO:0005524">
    <property type="term" value="F:ATP binding"/>
    <property type="evidence" value="ECO:0007669"/>
    <property type="project" value="UniProtKB-UniRule"/>
</dbReference>
<dbReference type="Gene3D" id="3.40.50.620">
    <property type="entry name" value="HUPs"/>
    <property type="match status" value="2"/>
</dbReference>
<dbReference type="PATRIC" id="fig|1359152.3.peg.1078"/>
<dbReference type="EMBL" id="LANV01000001">
    <property type="protein sequence ID" value="KJV64048.1"/>
    <property type="molecule type" value="Genomic_DNA"/>
</dbReference>
<dbReference type="InterPro" id="IPR014729">
    <property type="entry name" value="Rossmann-like_a/b/a_fold"/>
</dbReference>
<dbReference type="InterPro" id="IPR009008">
    <property type="entry name" value="Val/Leu/Ile-tRNA-synth_edit"/>
</dbReference>
<feature type="domain" description="Methionyl/Valyl/Leucyl/Isoleucyl-tRNA synthetase anticodon-binding" evidence="11">
    <location>
        <begin position="621"/>
        <end position="762"/>
    </location>
</feature>
<keyword evidence="5 9" id="KW-0067">ATP-binding</keyword>
<dbReference type="PANTHER" id="PTHR11946">
    <property type="entry name" value="VALYL-TRNA SYNTHETASES"/>
    <property type="match status" value="1"/>
</dbReference>
<keyword evidence="7 9" id="KW-0030">Aminoacyl-tRNA synthetase</keyword>
<dbReference type="GO" id="GO:0006438">
    <property type="term" value="P:valyl-tRNA aminoacylation"/>
    <property type="evidence" value="ECO:0007669"/>
    <property type="project" value="UniProtKB-UniRule"/>
</dbReference>
<dbReference type="PANTHER" id="PTHR11946:SF93">
    <property type="entry name" value="VALINE--TRNA LIGASE, CHLOROPLASTIC_MITOCHONDRIAL 2"/>
    <property type="match status" value="1"/>
</dbReference>
<reference evidence="12 13" key="1">
    <citation type="submission" date="2015-02" db="EMBL/GenBank/DDBJ databases">
        <title>Genome Sequencing of Rickettsiales.</title>
        <authorList>
            <person name="Daugherty S.C."/>
            <person name="Su Q."/>
            <person name="Abolude K."/>
            <person name="Beier-Sexton M."/>
            <person name="Carlyon J.A."/>
            <person name="Carter R."/>
            <person name="Day N.P."/>
            <person name="Dumler S.J."/>
            <person name="Dyachenko V."/>
            <person name="Godinez A."/>
            <person name="Kurtti T.J."/>
            <person name="Lichay M."/>
            <person name="Mullins K.E."/>
            <person name="Ott S."/>
            <person name="Pappas-Brown V."/>
            <person name="Paris D.H."/>
            <person name="Patel P."/>
            <person name="Richards A.L."/>
            <person name="Sadzewicz L."/>
            <person name="Sears K."/>
            <person name="Seidman D."/>
            <person name="Sengamalay N."/>
            <person name="Stenos J."/>
            <person name="Tallon L.J."/>
            <person name="Vincent G."/>
            <person name="Fraser C.M."/>
            <person name="Munderloh U."/>
            <person name="Dunning-Hotopp J.C."/>
        </authorList>
    </citation>
    <scope>NUCLEOTIDE SEQUENCE [LARGE SCALE GENOMIC DNA]</scope>
    <source>
        <strain evidence="12 13">ApMUC09</strain>
    </source>
</reference>
<dbReference type="EC" id="6.1.1.9" evidence="9"/>
<dbReference type="SUPFAM" id="SSF52374">
    <property type="entry name" value="Nucleotidylyl transferase"/>
    <property type="match status" value="1"/>
</dbReference>
<comment type="similarity">
    <text evidence="9">Belongs to the class-I aminoacyl-tRNA synthetase family. ValS type 2 subfamily.</text>
</comment>
<dbReference type="Pfam" id="PF08264">
    <property type="entry name" value="Anticodon_1"/>
    <property type="match status" value="1"/>
</dbReference>
<feature type="short sequence motif" description="'HIGH' region" evidence="9">
    <location>
        <begin position="48"/>
        <end position="58"/>
    </location>
</feature>
<evidence type="ECO:0000256" key="8">
    <source>
        <dbReference type="ARBA" id="ARBA00047552"/>
    </source>
</evidence>
<protein>
    <recommendedName>
        <fullName evidence="9">Valine--tRNA ligase</fullName>
        <ecNumber evidence="9">6.1.1.9</ecNumber>
    </recommendedName>
    <alternativeName>
        <fullName evidence="9">Valyl-tRNA synthetase</fullName>
        <shortName evidence="9">ValRS</shortName>
    </alternativeName>
</protein>
<keyword evidence="2 9" id="KW-0963">Cytoplasm</keyword>
<dbReference type="InterPro" id="IPR009080">
    <property type="entry name" value="tRNAsynth_Ia_anticodon-bd"/>
</dbReference>
<evidence type="ECO:0000259" key="10">
    <source>
        <dbReference type="Pfam" id="PF00133"/>
    </source>
</evidence>
<proteinExistence type="inferred from homology"/>
<dbReference type="Proteomes" id="UP000033441">
    <property type="component" value="Unassembled WGS sequence"/>
</dbReference>
<sequence length="806" mass="92423">MDNIMTERKAGYNHQVIEEQCQEEWTKSKSYIWKGRKDASFVIDTPPPTVSGRLHMGHVFSYCHADFIARYKRLAGFDVLFPIGFDDNGLPTERLIEKETGVKASQVDRGEFIKTCTAVSEEYRLKYRQLFQTLGISFDWSREYHTASATIQKLSQESFISLYNKGDAYRKQQPILWDVVDQTAISNAEIEDKILPSTMYTVRFQTECGESILIATTRPELMPACVAVFYNPNDSRYQHLEGKQAIVPVGGNKVRILPDEKVAVDKGTGLVMCCTFGDETDVYWWQKHSLETRIIIDKTGRLTGLEKLETEKSLVLPTQFNGLRIKEARKAISETLAASGLISSQADIVHSVRCAERSGAPIEILPSEQWFIKLKDHKDIFKNLAERIKWHPDHMRKRLYTWIENLNSDWCISRQRFYGVPVPVWYSKRNGEEGRVILPNVQDLPIDPIKDLPRGYGKDEVIPDVDVMDTWATSSLSPMYHTMMLEGTCHEGNIPTDLRTQSHEIIRSWAFYTIAMSHLHRAELPWKSIMISGWCVAEDKTKMSKSKNNAKDPSELLKTYGADAIRYWASKARNGVDTVFSEEVIKTGKRLVTKLYNAHKFVQLVAGNIKPSFEAITSPLDQWIVTRLSKIVEISTKAYEECDYNAGQGVVEEFFIKQFCDNYIELSKHRAYNEEDLQGHQSALSTLQIVLQTAIALFSPIIPHVTHYISSNSETESPKWPLYEEIPRYEAIEQMCEEAMRIVHEIRRYKSENCIAMNHPVSHLSISQKALKQDMHPQIIEDIRNALKIGKITIVQEQGEDFIIQQ</sequence>
<dbReference type="InterPro" id="IPR002303">
    <property type="entry name" value="Valyl-tRNA_ligase"/>
</dbReference>